<dbReference type="STRING" id="888743.HMPREF9141_0685"/>
<evidence type="ECO:0000259" key="1">
    <source>
        <dbReference type="Pfam" id="PF02796"/>
    </source>
</evidence>
<proteinExistence type="predicted"/>
<dbReference type="InterPro" id="IPR006120">
    <property type="entry name" value="Resolvase_HTH_dom"/>
</dbReference>
<evidence type="ECO:0000313" key="2">
    <source>
        <dbReference type="EMBL" id="EGC20781.1"/>
    </source>
</evidence>
<dbReference type="RefSeq" id="WP_007368219.1">
    <property type="nucleotide sequence ID" value="NZ_GL872283.1"/>
</dbReference>
<evidence type="ECO:0000313" key="3">
    <source>
        <dbReference type="Proteomes" id="UP000005697"/>
    </source>
</evidence>
<organism evidence="2 3">
    <name type="scientific">Prevotella multiformis DSM 16608</name>
    <dbReference type="NCBI Taxonomy" id="888743"/>
    <lineage>
        <taxon>Bacteria</taxon>
        <taxon>Pseudomonadati</taxon>
        <taxon>Bacteroidota</taxon>
        <taxon>Bacteroidia</taxon>
        <taxon>Bacteroidales</taxon>
        <taxon>Prevotellaceae</taxon>
        <taxon>Prevotella</taxon>
    </lineage>
</organism>
<dbReference type="Gene3D" id="1.10.10.60">
    <property type="entry name" value="Homeodomain-like"/>
    <property type="match status" value="1"/>
</dbReference>
<dbReference type="EMBL" id="AEWX01000009">
    <property type="protein sequence ID" value="EGC20781.1"/>
    <property type="molecule type" value="Genomic_DNA"/>
</dbReference>
<sequence>MANSDYAGASSQGKTLALERYQSYLRDADSDRYKKGMAITAIMQQLGILSESTVYRYLRTKAVKSDRK</sequence>
<gene>
    <name evidence="2" type="ORF">HMPREF9141_0685</name>
</gene>
<dbReference type="Pfam" id="PF02796">
    <property type="entry name" value="HTH_7"/>
    <property type="match status" value="1"/>
</dbReference>
<keyword evidence="3" id="KW-1185">Reference proteome</keyword>
<protein>
    <recommendedName>
        <fullName evidence="1">Resolvase HTH domain-containing protein</fullName>
    </recommendedName>
</protein>
<name>F0F519_9BACT</name>
<feature type="domain" description="Resolvase HTH" evidence="1">
    <location>
        <begin position="32"/>
        <end position="60"/>
    </location>
</feature>
<dbReference type="GO" id="GO:0000150">
    <property type="term" value="F:DNA strand exchange activity"/>
    <property type="evidence" value="ECO:0007669"/>
    <property type="project" value="InterPro"/>
</dbReference>
<dbReference type="OrthoDB" id="1067950at2"/>
<dbReference type="Proteomes" id="UP000005697">
    <property type="component" value="Unassembled WGS sequence"/>
</dbReference>
<accession>F0F519</accession>
<dbReference type="AlphaFoldDB" id="F0F519"/>
<reference evidence="2 3" key="1">
    <citation type="submission" date="2011-01" db="EMBL/GenBank/DDBJ databases">
        <authorList>
            <person name="Muzny D."/>
            <person name="Qin X."/>
            <person name="Deng J."/>
            <person name="Jiang H."/>
            <person name="Liu Y."/>
            <person name="Qu J."/>
            <person name="Song X.-Z."/>
            <person name="Zhang L."/>
            <person name="Thornton R."/>
            <person name="Coyle M."/>
            <person name="Francisco L."/>
            <person name="Jackson L."/>
            <person name="Javaid M."/>
            <person name="Korchina V."/>
            <person name="Kovar C."/>
            <person name="Mata R."/>
            <person name="Mathew T."/>
            <person name="Ngo R."/>
            <person name="Nguyen L."/>
            <person name="Nguyen N."/>
            <person name="Okwuonu G."/>
            <person name="Ongeri F."/>
            <person name="Pham C."/>
            <person name="Simmons D."/>
            <person name="Wilczek-Boney K."/>
            <person name="Hale W."/>
            <person name="Jakkamsetti A."/>
            <person name="Pham P."/>
            <person name="Ruth R."/>
            <person name="San Lucas F."/>
            <person name="Warren J."/>
            <person name="Zhang J."/>
            <person name="Zhao Z."/>
            <person name="Zhou C."/>
            <person name="Zhu D."/>
            <person name="Lee S."/>
            <person name="Bess C."/>
            <person name="Blankenburg K."/>
            <person name="Forbes L."/>
            <person name="Fu Q."/>
            <person name="Gubbala S."/>
            <person name="Hirani K."/>
            <person name="Jayaseelan J.C."/>
            <person name="Lara F."/>
            <person name="Munidasa M."/>
            <person name="Palculict T."/>
            <person name="Patil S."/>
            <person name="Pu L.-L."/>
            <person name="Saada N."/>
            <person name="Tang L."/>
            <person name="Weissenberger G."/>
            <person name="Zhu Y."/>
            <person name="Hemphill L."/>
            <person name="Shang Y."/>
            <person name="Youmans B."/>
            <person name="Ayvaz T."/>
            <person name="Ross M."/>
            <person name="Santibanez J."/>
            <person name="Aqrawi P."/>
            <person name="Gross S."/>
            <person name="Joshi V."/>
            <person name="Fowler G."/>
            <person name="Nazareth L."/>
            <person name="Reid J."/>
            <person name="Worley K."/>
            <person name="Petrosino J."/>
            <person name="Highlander S."/>
            <person name="Gibbs R."/>
        </authorList>
    </citation>
    <scope>NUCLEOTIDE SEQUENCE [LARGE SCALE GENOMIC DNA]</scope>
    <source>
        <strain evidence="2 3">DSM 16608</strain>
    </source>
</reference>
<comment type="caution">
    <text evidence="2">The sequence shown here is derived from an EMBL/GenBank/DDBJ whole genome shotgun (WGS) entry which is preliminary data.</text>
</comment>
<dbReference type="HOGENOM" id="CLU_2790498_0_0_10"/>
<dbReference type="GO" id="GO:0003677">
    <property type="term" value="F:DNA binding"/>
    <property type="evidence" value="ECO:0007669"/>
    <property type="project" value="InterPro"/>
</dbReference>